<dbReference type="Pfam" id="PF00560">
    <property type="entry name" value="LRR_1"/>
    <property type="match status" value="4"/>
</dbReference>
<sequence length="613" mass="65782">MRQTRVISIQLPWRGLSGTISENIGQLRALRRLSLHDNFLSGPVPESLGSLPNLRGIHLFNNRLSGSIPPSIAANCLLLQTLDLSNNRLTGSIPPNLTNSTRLYRLNLSFNELSGSIPVSLARLESLTFLSLQNNNLSGRIPDELGSLFRLTSIDFSRNNLMGEIPASLVTLSNLSSFNVSYNNLSGPVPSFLAKKFNSTSFVGNVQLCGYTGLKLCPSPGPDNNSSTSSSQTGLNHQNRRTLSTRDVILIAAGSLLIVLLIILCCVLLCFLIRKRAASKAASKGKPRTSAPSKPVMETGAEAAGPSLDNGGKLVHFDGDIIFTADDLLCATAETMGKSVYGTTYKATLEDGDNTVAVKRLREKITKPQKEFESEVSLLGKIRHPNILALRAYYLGPKGEKLLVYDYMVNGSLASFLHARGPETSVPWPTRKAIAVGIARGLSFLHTEQNIVHGNLTSSNILLDQHNCPKIAEVGLSRLVTSANIIATAGAMGYRAPELSKPKNSSAKSDVFSLGVILLELLTGKSPGETGEGPDLPQWAASTMKDESASRVFDGELSRDGADGDELLGALRLALNCVDPSPGVRPEARNVLQGLEELRPKEEVVVRPASGDV</sequence>
<evidence type="ECO:0000313" key="14">
    <source>
        <dbReference type="Proteomes" id="UP001153555"/>
    </source>
</evidence>
<dbReference type="SUPFAM" id="SSF56112">
    <property type="entry name" value="Protein kinase-like (PK-like)"/>
    <property type="match status" value="1"/>
</dbReference>
<keyword evidence="13" id="KW-0808">Transferase</keyword>
<feature type="region of interest" description="Disordered" evidence="10">
    <location>
        <begin position="282"/>
        <end position="303"/>
    </location>
</feature>
<dbReference type="InterPro" id="IPR000719">
    <property type="entry name" value="Prot_kinase_dom"/>
</dbReference>
<dbReference type="Gene3D" id="3.30.200.20">
    <property type="entry name" value="Phosphorylase Kinase, domain 1"/>
    <property type="match status" value="1"/>
</dbReference>
<feature type="domain" description="Protein kinase" evidence="12">
    <location>
        <begin position="330"/>
        <end position="598"/>
    </location>
</feature>
<evidence type="ECO:0000256" key="9">
    <source>
        <dbReference type="ARBA" id="ARBA00023180"/>
    </source>
</evidence>
<dbReference type="FunFam" id="3.80.10.10:FF:000111">
    <property type="entry name" value="LRR receptor-like serine/threonine-protein kinase ERECTA"/>
    <property type="match status" value="1"/>
</dbReference>
<dbReference type="GO" id="GO:0004672">
    <property type="term" value="F:protein kinase activity"/>
    <property type="evidence" value="ECO:0007669"/>
    <property type="project" value="InterPro"/>
</dbReference>
<comment type="caution">
    <text evidence="13">The sequence shown here is derived from an EMBL/GenBank/DDBJ whole genome shotgun (WGS) entry which is preliminary data.</text>
</comment>
<dbReference type="AlphaFoldDB" id="A0A9N7RLG0"/>
<keyword evidence="7 11" id="KW-1133">Transmembrane helix</keyword>
<dbReference type="GO" id="GO:0005524">
    <property type="term" value="F:ATP binding"/>
    <property type="evidence" value="ECO:0007669"/>
    <property type="project" value="InterPro"/>
</dbReference>
<dbReference type="Gene3D" id="3.80.10.10">
    <property type="entry name" value="Ribonuclease Inhibitor"/>
    <property type="match status" value="1"/>
</dbReference>
<evidence type="ECO:0000256" key="2">
    <source>
        <dbReference type="ARBA" id="ARBA00009592"/>
    </source>
</evidence>
<keyword evidence="3" id="KW-0433">Leucine-rich repeat</keyword>
<evidence type="ECO:0000256" key="11">
    <source>
        <dbReference type="SAM" id="Phobius"/>
    </source>
</evidence>
<dbReference type="GO" id="GO:0016020">
    <property type="term" value="C:membrane"/>
    <property type="evidence" value="ECO:0007669"/>
    <property type="project" value="UniProtKB-SubCell"/>
</dbReference>
<dbReference type="InterPro" id="IPR001245">
    <property type="entry name" value="Ser-Thr/Tyr_kinase_cat_dom"/>
</dbReference>
<dbReference type="PANTHER" id="PTHR48008:SF2">
    <property type="entry name" value="PROBABLY INACTIVE LEUCINE-RICH REPEAT RECEPTOR-LIKE PROTEIN KINASE IMK2"/>
    <property type="match status" value="1"/>
</dbReference>
<dbReference type="Pfam" id="PF13855">
    <property type="entry name" value="LRR_8"/>
    <property type="match status" value="1"/>
</dbReference>
<comment type="similarity">
    <text evidence="2">Belongs to the RLP family.</text>
</comment>
<keyword evidence="4 11" id="KW-0812">Transmembrane</keyword>
<dbReference type="InterPro" id="IPR001611">
    <property type="entry name" value="Leu-rich_rpt"/>
</dbReference>
<dbReference type="PROSITE" id="PS51450">
    <property type="entry name" value="LRR"/>
    <property type="match status" value="1"/>
</dbReference>
<accession>A0A9N7RLG0</accession>
<dbReference type="Pfam" id="PF07714">
    <property type="entry name" value="PK_Tyr_Ser-Thr"/>
    <property type="match status" value="1"/>
</dbReference>
<dbReference type="Gene3D" id="1.10.510.10">
    <property type="entry name" value="Transferase(Phosphotransferase) domain 1"/>
    <property type="match status" value="1"/>
</dbReference>
<dbReference type="PANTHER" id="PTHR48008">
    <property type="entry name" value="LEUCINE-RICH REPEAT RECEPTOR-LIKE PROTEIN KINASE IMK3-RELATED"/>
    <property type="match status" value="1"/>
</dbReference>
<feature type="transmembrane region" description="Helical" evidence="11">
    <location>
        <begin position="248"/>
        <end position="273"/>
    </location>
</feature>
<dbReference type="InterPro" id="IPR052451">
    <property type="entry name" value="Ser/Thr_kinase-like"/>
</dbReference>
<evidence type="ECO:0000256" key="3">
    <source>
        <dbReference type="ARBA" id="ARBA00022614"/>
    </source>
</evidence>
<gene>
    <name evidence="13" type="ORF">SHERM_03021</name>
</gene>
<dbReference type="Proteomes" id="UP001153555">
    <property type="component" value="Unassembled WGS sequence"/>
</dbReference>
<keyword evidence="13" id="KW-0418">Kinase</keyword>
<dbReference type="FunFam" id="3.80.10.10:FF:000041">
    <property type="entry name" value="LRR receptor-like serine/threonine-protein kinase ERECTA"/>
    <property type="match status" value="1"/>
</dbReference>
<reference evidence="13" key="1">
    <citation type="submission" date="2019-12" db="EMBL/GenBank/DDBJ databases">
        <authorList>
            <person name="Scholes J."/>
        </authorList>
    </citation>
    <scope>NUCLEOTIDE SEQUENCE</scope>
</reference>
<comment type="subcellular location">
    <subcellularLocation>
        <location evidence="1">Membrane</location>
        <topology evidence="1">Single-pass membrane protein</topology>
    </subcellularLocation>
</comment>
<evidence type="ECO:0000256" key="1">
    <source>
        <dbReference type="ARBA" id="ARBA00004167"/>
    </source>
</evidence>
<proteinExistence type="inferred from homology"/>
<evidence type="ECO:0000256" key="5">
    <source>
        <dbReference type="ARBA" id="ARBA00022729"/>
    </source>
</evidence>
<dbReference type="OrthoDB" id="1890790at2759"/>
<keyword evidence="13" id="KW-0675">Receptor</keyword>
<evidence type="ECO:0000256" key="10">
    <source>
        <dbReference type="SAM" id="MobiDB-lite"/>
    </source>
</evidence>
<keyword evidence="14" id="KW-1185">Reference proteome</keyword>
<keyword evidence="8 11" id="KW-0472">Membrane</keyword>
<evidence type="ECO:0000256" key="8">
    <source>
        <dbReference type="ARBA" id="ARBA00023136"/>
    </source>
</evidence>
<evidence type="ECO:0000256" key="6">
    <source>
        <dbReference type="ARBA" id="ARBA00022737"/>
    </source>
</evidence>
<organism evidence="13 14">
    <name type="scientific">Striga hermonthica</name>
    <name type="common">Purple witchweed</name>
    <name type="synonym">Buchnera hermonthica</name>
    <dbReference type="NCBI Taxonomy" id="68872"/>
    <lineage>
        <taxon>Eukaryota</taxon>
        <taxon>Viridiplantae</taxon>
        <taxon>Streptophyta</taxon>
        <taxon>Embryophyta</taxon>
        <taxon>Tracheophyta</taxon>
        <taxon>Spermatophyta</taxon>
        <taxon>Magnoliopsida</taxon>
        <taxon>eudicotyledons</taxon>
        <taxon>Gunneridae</taxon>
        <taxon>Pentapetalae</taxon>
        <taxon>asterids</taxon>
        <taxon>lamiids</taxon>
        <taxon>Lamiales</taxon>
        <taxon>Orobanchaceae</taxon>
        <taxon>Buchnereae</taxon>
        <taxon>Striga</taxon>
    </lineage>
</organism>
<dbReference type="InterPro" id="IPR032675">
    <property type="entry name" value="LRR_dom_sf"/>
</dbReference>
<dbReference type="EMBL" id="CACSLK010030180">
    <property type="protein sequence ID" value="CAA0835870.1"/>
    <property type="molecule type" value="Genomic_DNA"/>
</dbReference>
<keyword evidence="6" id="KW-0677">Repeat</keyword>
<protein>
    <submittedName>
        <fullName evidence="13">Meristematic receptor-like kinase</fullName>
    </submittedName>
</protein>
<evidence type="ECO:0000256" key="7">
    <source>
        <dbReference type="ARBA" id="ARBA00022989"/>
    </source>
</evidence>
<evidence type="ECO:0000256" key="4">
    <source>
        <dbReference type="ARBA" id="ARBA00022692"/>
    </source>
</evidence>
<dbReference type="CDD" id="cd14066">
    <property type="entry name" value="STKc_IRAK"/>
    <property type="match status" value="1"/>
</dbReference>
<dbReference type="PROSITE" id="PS50011">
    <property type="entry name" value="PROTEIN_KINASE_DOM"/>
    <property type="match status" value="1"/>
</dbReference>
<dbReference type="PRINTS" id="PR00019">
    <property type="entry name" value="LEURICHRPT"/>
</dbReference>
<keyword evidence="5" id="KW-0732">Signal</keyword>
<keyword evidence="9" id="KW-0325">Glycoprotein</keyword>
<dbReference type="InterPro" id="IPR011009">
    <property type="entry name" value="Kinase-like_dom_sf"/>
</dbReference>
<evidence type="ECO:0000259" key="12">
    <source>
        <dbReference type="PROSITE" id="PS50011"/>
    </source>
</evidence>
<dbReference type="SUPFAM" id="SSF52058">
    <property type="entry name" value="L domain-like"/>
    <property type="match status" value="1"/>
</dbReference>
<evidence type="ECO:0000313" key="13">
    <source>
        <dbReference type="EMBL" id="CAA0835870.1"/>
    </source>
</evidence>
<name>A0A9N7RLG0_STRHE</name>